<sequence>MKQFNSLSELLNNSHYLNHNEWIYTNLDLWHQNPNDCIFYYITDDYINNLNDDEVYLDDEGLEMPIAVQSLNLGSFLIIGEIAYIYDKNDKNIDKTIDEINHYREFDGFL</sequence>
<keyword evidence="2" id="KW-1185">Reference proteome</keyword>
<protein>
    <submittedName>
        <fullName evidence="1">Uncharacterized protein</fullName>
    </submittedName>
</protein>
<gene>
    <name evidence="1" type="ORF">SAMN02746062_01651</name>
</gene>
<dbReference type="EMBL" id="OCNF01000015">
    <property type="protein sequence ID" value="SOD69385.1"/>
    <property type="molecule type" value="Genomic_DNA"/>
</dbReference>
<evidence type="ECO:0000313" key="2">
    <source>
        <dbReference type="Proteomes" id="UP000219669"/>
    </source>
</evidence>
<dbReference type="OrthoDB" id="8777333at2"/>
<organism evidence="1 2">
    <name type="scientific">Alysiella filiformis DSM 16848</name>
    <dbReference type="NCBI Taxonomy" id="1120981"/>
    <lineage>
        <taxon>Bacteria</taxon>
        <taxon>Pseudomonadati</taxon>
        <taxon>Pseudomonadota</taxon>
        <taxon>Betaproteobacteria</taxon>
        <taxon>Neisseriales</taxon>
        <taxon>Neisseriaceae</taxon>
        <taxon>Alysiella</taxon>
    </lineage>
</organism>
<dbReference type="RefSeq" id="WP_097114659.1">
    <property type="nucleotide sequence ID" value="NZ_CP083931.1"/>
</dbReference>
<name>A0A286EEQ5_9NEIS</name>
<dbReference type="AlphaFoldDB" id="A0A286EEQ5"/>
<reference evidence="1 2" key="1">
    <citation type="submission" date="2017-09" db="EMBL/GenBank/DDBJ databases">
        <authorList>
            <person name="Ehlers B."/>
            <person name="Leendertz F.H."/>
        </authorList>
    </citation>
    <scope>NUCLEOTIDE SEQUENCE [LARGE SCALE GENOMIC DNA]</scope>
    <source>
        <strain evidence="1 2">DSM 16848</strain>
    </source>
</reference>
<accession>A0A286EEQ5</accession>
<proteinExistence type="predicted"/>
<evidence type="ECO:0000313" key="1">
    <source>
        <dbReference type="EMBL" id="SOD69385.1"/>
    </source>
</evidence>
<dbReference type="Proteomes" id="UP000219669">
    <property type="component" value="Unassembled WGS sequence"/>
</dbReference>